<organism evidence="1 2">
    <name type="scientific">Caerostris darwini</name>
    <dbReference type="NCBI Taxonomy" id="1538125"/>
    <lineage>
        <taxon>Eukaryota</taxon>
        <taxon>Metazoa</taxon>
        <taxon>Ecdysozoa</taxon>
        <taxon>Arthropoda</taxon>
        <taxon>Chelicerata</taxon>
        <taxon>Arachnida</taxon>
        <taxon>Araneae</taxon>
        <taxon>Araneomorphae</taxon>
        <taxon>Entelegynae</taxon>
        <taxon>Araneoidea</taxon>
        <taxon>Araneidae</taxon>
        <taxon>Caerostris</taxon>
    </lineage>
</organism>
<protein>
    <submittedName>
        <fullName evidence="1">Uncharacterized protein</fullName>
    </submittedName>
</protein>
<dbReference type="Proteomes" id="UP001054837">
    <property type="component" value="Unassembled WGS sequence"/>
</dbReference>
<accession>A0AAV4R3T1</accession>
<keyword evidence="2" id="KW-1185">Reference proteome</keyword>
<evidence type="ECO:0000313" key="1">
    <source>
        <dbReference type="EMBL" id="GIY14966.1"/>
    </source>
</evidence>
<name>A0AAV4R3T1_9ARAC</name>
<sequence length="77" mass="8649">MAKESLYLAADTLTFHCELIIATGNVLDLMKDTLLRTEDRYFDAECSSSSSALGDFKNMCAFCAMLTCRRVPNRFPN</sequence>
<proteinExistence type="predicted"/>
<dbReference type="EMBL" id="BPLQ01005449">
    <property type="protein sequence ID" value="GIY14966.1"/>
    <property type="molecule type" value="Genomic_DNA"/>
</dbReference>
<reference evidence="1 2" key="1">
    <citation type="submission" date="2021-06" db="EMBL/GenBank/DDBJ databases">
        <title>Caerostris darwini draft genome.</title>
        <authorList>
            <person name="Kono N."/>
            <person name="Arakawa K."/>
        </authorList>
    </citation>
    <scope>NUCLEOTIDE SEQUENCE [LARGE SCALE GENOMIC DNA]</scope>
</reference>
<gene>
    <name evidence="1" type="ORF">CDAR_114551</name>
</gene>
<dbReference type="AlphaFoldDB" id="A0AAV4R3T1"/>
<comment type="caution">
    <text evidence="1">The sequence shown here is derived from an EMBL/GenBank/DDBJ whole genome shotgun (WGS) entry which is preliminary data.</text>
</comment>
<evidence type="ECO:0000313" key="2">
    <source>
        <dbReference type="Proteomes" id="UP001054837"/>
    </source>
</evidence>